<gene>
    <name evidence="5" type="ORF">METZ01_LOCUS4108</name>
</gene>
<dbReference type="EMBL" id="UINC01000214">
    <property type="protein sequence ID" value="SUZ51254.1"/>
    <property type="molecule type" value="Genomic_DNA"/>
</dbReference>
<dbReference type="Gene3D" id="2.40.30.90">
    <property type="entry name" value="Bacterial fluorinating enzyme like"/>
    <property type="match status" value="1"/>
</dbReference>
<dbReference type="Gene3D" id="3.40.50.10790">
    <property type="entry name" value="S-adenosyl-l-methionine hydroxide adenosyltransferase, N-terminal"/>
    <property type="match status" value="1"/>
</dbReference>
<dbReference type="AlphaFoldDB" id="A0A381NAZ8"/>
<dbReference type="InterPro" id="IPR046469">
    <property type="entry name" value="SAM_HAT_N"/>
</dbReference>
<feature type="domain" description="S-adenosyl-l-methionine hydroxide adenosyltransferase N-terminal" evidence="3">
    <location>
        <begin position="6"/>
        <end position="151"/>
    </location>
</feature>
<protein>
    <recommendedName>
        <fullName evidence="6">SAM-dependent chlorinase/fluorinase</fullName>
    </recommendedName>
</protein>
<name>A0A381NAZ8_9ZZZZ</name>
<dbReference type="InterPro" id="IPR023228">
    <property type="entry name" value="SAM_OH_AdoTrfase_N_sf"/>
</dbReference>
<evidence type="ECO:0000259" key="4">
    <source>
        <dbReference type="Pfam" id="PF20257"/>
    </source>
</evidence>
<evidence type="ECO:0000256" key="2">
    <source>
        <dbReference type="ARBA" id="ARBA00024035"/>
    </source>
</evidence>
<dbReference type="PIRSF" id="PIRSF006779">
    <property type="entry name" value="UCP006779"/>
    <property type="match status" value="1"/>
</dbReference>
<keyword evidence="1" id="KW-0949">S-adenosyl-L-methionine</keyword>
<feature type="domain" description="S-adenosyl-l-methionine hydroxide adenosyltransferase C-terminal" evidence="4">
    <location>
        <begin position="174"/>
        <end position="258"/>
    </location>
</feature>
<comment type="similarity">
    <text evidence="2">Belongs to the SAM hydrolase / SAM-dependent halogenase family.</text>
</comment>
<dbReference type="InterPro" id="IPR046470">
    <property type="entry name" value="SAM_HAT_C"/>
</dbReference>
<dbReference type="PANTHER" id="PTHR35092">
    <property type="entry name" value="CHLORINASE MJ1651"/>
    <property type="match status" value="1"/>
</dbReference>
<organism evidence="5">
    <name type="scientific">marine metagenome</name>
    <dbReference type="NCBI Taxonomy" id="408172"/>
    <lineage>
        <taxon>unclassified sequences</taxon>
        <taxon>metagenomes</taxon>
        <taxon>ecological metagenomes</taxon>
    </lineage>
</organism>
<reference evidence="5" key="1">
    <citation type="submission" date="2018-05" db="EMBL/GenBank/DDBJ databases">
        <authorList>
            <person name="Lanie J.A."/>
            <person name="Ng W.-L."/>
            <person name="Kazmierczak K.M."/>
            <person name="Andrzejewski T.M."/>
            <person name="Davidsen T.M."/>
            <person name="Wayne K.J."/>
            <person name="Tettelin H."/>
            <person name="Glass J.I."/>
            <person name="Rusch D."/>
            <person name="Podicherti R."/>
            <person name="Tsui H.-C.T."/>
            <person name="Winkler M.E."/>
        </authorList>
    </citation>
    <scope>NUCLEOTIDE SEQUENCE</scope>
</reference>
<evidence type="ECO:0000256" key="1">
    <source>
        <dbReference type="ARBA" id="ARBA00022691"/>
    </source>
</evidence>
<dbReference type="InterPro" id="IPR002747">
    <property type="entry name" value="SAM_OH_AdoTrfase"/>
</dbReference>
<dbReference type="Pfam" id="PF20257">
    <property type="entry name" value="SAM_HAT_C"/>
    <property type="match status" value="1"/>
</dbReference>
<dbReference type="Pfam" id="PF01887">
    <property type="entry name" value="SAM_HAT_N"/>
    <property type="match status" value="1"/>
</dbReference>
<proteinExistence type="inferred from homology"/>
<dbReference type="InterPro" id="IPR023227">
    <property type="entry name" value="SAM_OH_AdoTrfase_C_sf"/>
</dbReference>
<dbReference type="SUPFAM" id="SSF101852">
    <property type="entry name" value="Bacterial fluorinating enzyme, C-terminal domain"/>
    <property type="match status" value="1"/>
</dbReference>
<evidence type="ECO:0000313" key="5">
    <source>
        <dbReference type="EMBL" id="SUZ51254.1"/>
    </source>
</evidence>
<sequence>MARPIIALLSDFGSQDHYAGAMKGVALSICPDATLVDISHDIAPHDIVGGSLQLAASYPYFPQGTVFLVVVDPGVGSKRRGLAADTGDYRFVAPDNGVLTSVFAESPPKTIVEITERRYGRPTVSRTFEGRDRFAPAAAWLAKGTRLAALGRPLQFYRTIEMPAPVIETEAIKGQVIRVDRFGNAVTNIDRNSFERFTNASAVQVKAGDYRIDRLVATYEDIGSGEISALFGSTDHLELAANSSSAAERLGLERGSLVVVTRD</sequence>
<evidence type="ECO:0008006" key="6">
    <source>
        <dbReference type="Google" id="ProtNLM"/>
    </source>
</evidence>
<dbReference type="PANTHER" id="PTHR35092:SF1">
    <property type="entry name" value="CHLORINASE MJ1651"/>
    <property type="match status" value="1"/>
</dbReference>
<dbReference type="SUPFAM" id="SSF102522">
    <property type="entry name" value="Bacterial fluorinating enzyme, N-terminal domain"/>
    <property type="match status" value="1"/>
</dbReference>
<evidence type="ECO:0000259" key="3">
    <source>
        <dbReference type="Pfam" id="PF01887"/>
    </source>
</evidence>
<accession>A0A381NAZ8</accession>